<dbReference type="Pfam" id="PF01467">
    <property type="entry name" value="CTP_transf_like"/>
    <property type="match status" value="1"/>
</dbReference>
<evidence type="ECO:0000313" key="5">
    <source>
        <dbReference type="Proteomes" id="UP000598360"/>
    </source>
</evidence>
<evidence type="ECO:0000256" key="2">
    <source>
        <dbReference type="ARBA" id="ARBA00022695"/>
    </source>
</evidence>
<dbReference type="SUPFAM" id="SSF52374">
    <property type="entry name" value="Nucleotidylyl transferase"/>
    <property type="match status" value="1"/>
</dbReference>
<dbReference type="AlphaFoldDB" id="A0A929G231"/>
<evidence type="ECO:0000256" key="1">
    <source>
        <dbReference type="ARBA" id="ARBA00022679"/>
    </source>
</evidence>
<dbReference type="PANTHER" id="PTHR43793">
    <property type="entry name" value="FAD SYNTHASE"/>
    <property type="match status" value="1"/>
</dbReference>
<dbReference type="Gene3D" id="3.40.50.620">
    <property type="entry name" value="HUPs"/>
    <property type="match status" value="1"/>
</dbReference>
<gene>
    <name evidence="4" type="ORF">IQ251_12795</name>
</gene>
<evidence type="ECO:0000313" key="4">
    <source>
        <dbReference type="EMBL" id="MBE9375323.1"/>
    </source>
</evidence>
<reference evidence="4" key="1">
    <citation type="submission" date="2020-10" db="EMBL/GenBank/DDBJ databases">
        <title>Diversity and distribution of actinomycetes associated with coral in the coast of Hainan.</title>
        <authorList>
            <person name="Li F."/>
        </authorList>
    </citation>
    <scope>NUCLEOTIDE SEQUENCE</scope>
    <source>
        <strain evidence="4">HNM0983</strain>
    </source>
</reference>
<name>A0A929G231_9PSEU</name>
<dbReference type="RefSeq" id="WP_193928754.1">
    <property type="nucleotide sequence ID" value="NZ_JADEYC010000019.1"/>
</dbReference>
<keyword evidence="1" id="KW-0808">Transferase</keyword>
<dbReference type="InterPro" id="IPR050385">
    <property type="entry name" value="Archaeal_FAD_synthase"/>
</dbReference>
<proteinExistence type="predicted"/>
<dbReference type="EMBL" id="JADEYC010000019">
    <property type="protein sequence ID" value="MBE9375323.1"/>
    <property type="molecule type" value="Genomic_DNA"/>
</dbReference>
<protein>
    <submittedName>
        <fullName evidence="4">Adenylyltransferase/cytidyltransferase family protein</fullName>
    </submittedName>
</protein>
<sequence length="156" mass="16262">MDLELGWLAGPRTAGAVVTTGVFDLLHRGHVDFLRGLAGTGRPVLVGVESDERVRAGKGPGRPINPVADRAAVLAELRSVAAVFAISGPARISGAEDYARLLAPLAPAVLGFTEGDPHRAAKIRGADLLGAEVVELRLLPERSTSHLLARLRATGP</sequence>
<dbReference type="PANTHER" id="PTHR43793:SF2">
    <property type="entry name" value="BIFUNCTIONAL PROTEIN HLDE"/>
    <property type="match status" value="1"/>
</dbReference>
<comment type="caution">
    <text evidence="4">The sequence shown here is derived from an EMBL/GenBank/DDBJ whole genome shotgun (WGS) entry which is preliminary data.</text>
</comment>
<feature type="domain" description="Cytidyltransferase-like" evidence="3">
    <location>
        <begin position="19"/>
        <end position="87"/>
    </location>
</feature>
<dbReference type="Proteomes" id="UP000598360">
    <property type="component" value="Unassembled WGS sequence"/>
</dbReference>
<keyword evidence="2 4" id="KW-0548">Nucleotidyltransferase</keyword>
<accession>A0A929G231</accession>
<organism evidence="4 5">
    <name type="scientific">Saccharopolyspora montiporae</name>
    <dbReference type="NCBI Taxonomy" id="2781240"/>
    <lineage>
        <taxon>Bacteria</taxon>
        <taxon>Bacillati</taxon>
        <taxon>Actinomycetota</taxon>
        <taxon>Actinomycetes</taxon>
        <taxon>Pseudonocardiales</taxon>
        <taxon>Pseudonocardiaceae</taxon>
        <taxon>Saccharopolyspora</taxon>
    </lineage>
</organism>
<dbReference type="NCBIfam" id="TIGR00125">
    <property type="entry name" value="cyt_tran_rel"/>
    <property type="match status" value="1"/>
</dbReference>
<dbReference type="InterPro" id="IPR014729">
    <property type="entry name" value="Rossmann-like_a/b/a_fold"/>
</dbReference>
<evidence type="ECO:0000259" key="3">
    <source>
        <dbReference type="Pfam" id="PF01467"/>
    </source>
</evidence>
<dbReference type="GO" id="GO:0016779">
    <property type="term" value="F:nucleotidyltransferase activity"/>
    <property type="evidence" value="ECO:0007669"/>
    <property type="project" value="UniProtKB-KW"/>
</dbReference>
<dbReference type="InterPro" id="IPR004821">
    <property type="entry name" value="Cyt_trans-like"/>
</dbReference>
<keyword evidence="5" id="KW-1185">Reference proteome</keyword>